<dbReference type="Proteomes" id="UP000799755">
    <property type="component" value="Unassembled WGS sequence"/>
</dbReference>
<gene>
    <name evidence="1" type="ORF">BDR25DRAFT_195586</name>
</gene>
<feature type="non-terminal residue" evidence="1">
    <location>
        <position position="1"/>
    </location>
</feature>
<comment type="caution">
    <text evidence="1">The sequence shown here is derived from an EMBL/GenBank/DDBJ whole genome shotgun (WGS) entry which is preliminary data.</text>
</comment>
<reference evidence="1" key="1">
    <citation type="journal article" date="2020" name="Stud. Mycol.">
        <title>101 Dothideomycetes genomes: a test case for predicting lifestyles and emergence of pathogens.</title>
        <authorList>
            <person name="Haridas S."/>
            <person name="Albert R."/>
            <person name="Binder M."/>
            <person name="Bloem J."/>
            <person name="Labutti K."/>
            <person name="Salamov A."/>
            <person name="Andreopoulos B."/>
            <person name="Baker S."/>
            <person name="Barry K."/>
            <person name="Bills G."/>
            <person name="Bluhm B."/>
            <person name="Cannon C."/>
            <person name="Castanera R."/>
            <person name="Culley D."/>
            <person name="Daum C."/>
            <person name="Ezra D."/>
            <person name="Gonzalez J."/>
            <person name="Henrissat B."/>
            <person name="Kuo A."/>
            <person name="Liang C."/>
            <person name="Lipzen A."/>
            <person name="Lutzoni F."/>
            <person name="Magnuson J."/>
            <person name="Mondo S."/>
            <person name="Nolan M."/>
            <person name="Ohm R."/>
            <person name="Pangilinan J."/>
            <person name="Park H.-J."/>
            <person name="Ramirez L."/>
            <person name="Alfaro M."/>
            <person name="Sun H."/>
            <person name="Tritt A."/>
            <person name="Yoshinaga Y."/>
            <person name="Zwiers L.-H."/>
            <person name="Turgeon B."/>
            <person name="Goodwin S."/>
            <person name="Spatafora J."/>
            <person name="Crous P."/>
            <person name="Grigoriev I."/>
        </authorList>
    </citation>
    <scope>NUCLEOTIDE SEQUENCE</scope>
    <source>
        <strain evidence="1">ATCC 200398</strain>
    </source>
</reference>
<accession>A0ACB6R1K4</accession>
<feature type="non-terminal residue" evidence="1">
    <location>
        <position position="460"/>
    </location>
</feature>
<proteinExistence type="predicted"/>
<sequence length="460" mass="50538">LNYCDVKIKLNHPGTNDEVLVEIVLPLTHDAWNGRFQAVGGGGFATGIFDIGFGMALTDGYAAASTDGGHDGISNMANLAWALNPDKSVNWDLLQNFATRSLADLVYVGKSVTAQYFGKGPHHSYWNGCSMGGRQGYMMAQKYPGLLDGILAAAPVLSMTYFAMGDYWPQVVMKEGGTWMSNCEFQYFGKMAMEECDLMDGFADNVISNPDECGFDEKTLVGKRVQCDEAEVEITEKMADVVRKIREGPRTPFGAKLWFGLPVGTSTDFLANITVSPEGPRASNPLGISASFIKWLVLKDPSYNISSLTYLDYFALWTQANREYDWILNADNPDLSAFRATGGKFLSWHGINDPVISYENTIQYRKRVEMEMGGSKPTDEFYRLFIAPGVGHCMHGAGPVPTDPLAQLVQWVENGEPPEVLEASTTNAGGDLVTRDVCLYPRKAKYMGIGDPKRASSWSC</sequence>
<protein>
    <submittedName>
        <fullName evidence="1">Tannase and feruloyl esterase</fullName>
    </submittedName>
</protein>
<keyword evidence="2" id="KW-1185">Reference proteome</keyword>
<evidence type="ECO:0000313" key="2">
    <source>
        <dbReference type="Proteomes" id="UP000799755"/>
    </source>
</evidence>
<name>A0ACB6R1K4_9PLEO</name>
<organism evidence="1 2">
    <name type="scientific">Lindgomyces ingoldianus</name>
    <dbReference type="NCBI Taxonomy" id="673940"/>
    <lineage>
        <taxon>Eukaryota</taxon>
        <taxon>Fungi</taxon>
        <taxon>Dikarya</taxon>
        <taxon>Ascomycota</taxon>
        <taxon>Pezizomycotina</taxon>
        <taxon>Dothideomycetes</taxon>
        <taxon>Pleosporomycetidae</taxon>
        <taxon>Pleosporales</taxon>
        <taxon>Lindgomycetaceae</taxon>
        <taxon>Lindgomyces</taxon>
    </lineage>
</organism>
<evidence type="ECO:0000313" key="1">
    <source>
        <dbReference type="EMBL" id="KAF2472392.1"/>
    </source>
</evidence>
<dbReference type="EMBL" id="MU003502">
    <property type="protein sequence ID" value="KAF2472392.1"/>
    <property type="molecule type" value="Genomic_DNA"/>
</dbReference>